<organism evidence="1 2">
    <name type="scientific">Tetranychus urticae</name>
    <name type="common">Two-spotted spider mite</name>
    <dbReference type="NCBI Taxonomy" id="32264"/>
    <lineage>
        <taxon>Eukaryota</taxon>
        <taxon>Metazoa</taxon>
        <taxon>Ecdysozoa</taxon>
        <taxon>Arthropoda</taxon>
        <taxon>Chelicerata</taxon>
        <taxon>Arachnida</taxon>
        <taxon>Acari</taxon>
        <taxon>Acariformes</taxon>
        <taxon>Trombidiformes</taxon>
        <taxon>Prostigmata</taxon>
        <taxon>Eleutherengona</taxon>
        <taxon>Raphignathae</taxon>
        <taxon>Tetranychoidea</taxon>
        <taxon>Tetranychidae</taxon>
        <taxon>Tetranychus</taxon>
    </lineage>
</organism>
<accession>T1KB90</accession>
<dbReference type="eggNOG" id="ENOG502S111">
    <property type="taxonomic scope" value="Eukaryota"/>
</dbReference>
<dbReference type="PANTHER" id="PTHR41151:SF1">
    <property type="entry name" value="PARTNER OF BURSICON"/>
    <property type="match status" value="1"/>
</dbReference>
<evidence type="ECO:0000313" key="2">
    <source>
        <dbReference type="Proteomes" id="UP000015104"/>
    </source>
</evidence>
<keyword evidence="2" id="KW-1185">Reference proteome</keyword>
<dbReference type="GO" id="GO:0007186">
    <property type="term" value="P:G protein-coupled receptor signaling pathway"/>
    <property type="evidence" value="ECO:0007669"/>
    <property type="project" value="TreeGrafter"/>
</dbReference>
<dbReference type="InterPro" id="IPR029034">
    <property type="entry name" value="Cystine-knot_cytokine"/>
</dbReference>
<dbReference type="InterPro" id="IPR034441">
    <property type="entry name" value="Bursicon_suB"/>
</dbReference>
<reference evidence="1" key="2">
    <citation type="submission" date="2015-06" db="UniProtKB">
        <authorList>
            <consortium name="EnsemblMetazoa"/>
        </authorList>
    </citation>
    <scope>IDENTIFICATION</scope>
</reference>
<evidence type="ECO:0000313" key="1">
    <source>
        <dbReference type="EnsemblMetazoa" id="tetur08g03250.1"/>
    </source>
</evidence>
<evidence type="ECO:0008006" key="3">
    <source>
        <dbReference type="Google" id="ProtNLM"/>
    </source>
</evidence>
<name>T1KB90_TETUR</name>
<dbReference type="GO" id="GO:0001664">
    <property type="term" value="F:G protein-coupled receptor binding"/>
    <property type="evidence" value="ECO:0007669"/>
    <property type="project" value="InterPro"/>
</dbReference>
<dbReference type="Gene3D" id="2.10.90.10">
    <property type="entry name" value="Cystine-knot cytokines"/>
    <property type="match status" value="1"/>
</dbReference>
<dbReference type="EnsemblMetazoa" id="tetur08g03250.1">
    <property type="protein sequence ID" value="tetur08g03250.1"/>
    <property type="gene ID" value="tetur08g03250"/>
</dbReference>
<dbReference type="GO" id="GO:0005184">
    <property type="term" value="F:neuropeptide hormone activity"/>
    <property type="evidence" value="ECO:0007669"/>
    <property type="project" value="InterPro"/>
</dbReference>
<dbReference type="AlphaFoldDB" id="T1KB90"/>
<protein>
    <recommendedName>
        <fullName evidence="3">Bursicon</fullName>
    </recommendedName>
</protein>
<dbReference type="EMBL" id="CAEY01001946">
    <property type="status" value="NOT_ANNOTATED_CDS"/>
    <property type="molecule type" value="Genomic_DNA"/>
</dbReference>
<dbReference type="Proteomes" id="UP000015104">
    <property type="component" value="Unassembled WGS sequence"/>
</dbReference>
<reference evidence="2" key="1">
    <citation type="submission" date="2011-08" db="EMBL/GenBank/DDBJ databases">
        <authorList>
            <person name="Rombauts S."/>
        </authorList>
    </citation>
    <scope>NUCLEOTIDE SEQUENCE</scope>
    <source>
        <strain evidence="2">London</strain>
    </source>
</reference>
<sequence length="155" mass="17162">MEISFVAKKLIIVAKMKSALKIFIFSLISLTNLFNSSFCLEPIDVAHENCAILPGSIHVIKEELDVAGNVIRSCEGDFLVNKCEGTCVSSLQPSVVHSSGFLKKCNCCRESRMKTRSIRLNHCFDPDGKKMTGEKGSMEIEMEEPESCHCLKCSP</sequence>
<dbReference type="GO" id="GO:0031395">
    <property type="term" value="C:bursicon neuropeptide hormone complex"/>
    <property type="evidence" value="ECO:0007669"/>
    <property type="project" value="InterPro"/>
</dbReference>
<dbReference type="HOGENOM" id="CLU_145016_0_0_1"/>
<dbReference type="PANTHER" id="PTHR41151">
    <property type="entry name" value="PARTNER OF BURSICON"/>
    <property type="match status" value="1"/>
</dbReference>
<proteinExistence type="predicted"/>